<name>E3HK62_ACHXA</name>
<dbReference type="AlphaFoldDB" id="E3HK62"/>
<evidence type="ECO:0000313" key="1">
    <source>
        <dbReference type="EMBL" id="ADP16859.1"/>
    </source>
</evidence>
<reference evidence="1 2" key="1">
    <citation type="journal article" date="2011" name="J. Bacteriol.">
        <title>Complete genome sequence of the haloaromatic acid-degrading bacterium Achromobacter xylosoxidans A8.</title>
        <authorList>
            <person name="Strnad H."/>
            <person name="Ridl J."/>
            <person name="Paces J."/>
            <person name="Kolar M."/>
            <person name="Vlcek C."/>
            <person name="Paces V."/>
        </authorList>
    </citation>
    <scope>NUCLEOTIDE SEQUENCE [LARGE SCALE GENOMIC DNA]</scope>
    <source>
        <strain evidence="1 2">A8</strain>
    </source>
</reference>
<organism evidence="1 2">
    <name type="scientific">Achromobacter xylosoxidans (strain A8)</name>
    <dbReference type="NCBI Taxonomy" id="762376"/>
    <lineage>
        <taxon>Bacteria</taxon>
        <taxon>Pseudomonadati</taxon>
        <taxon>Pseudomonadota</taxon>
        <taxon>Betaproteobacteria</taxon>
        <taxon>Burkholderiales</taxon>
        <taxon>Alcaligenaceae</taxon>
        <taxon>Achromobacter</taxon>
    </lineage>
</organism>
<accession>E3HK62</accession>
<dbReference type="KEGG" id="axy:AXYL_03539"/>
<dbReference type="STRING" id="762376.AXYL_03539"/>
<evidence type="ECO:0000313" key="2">
    <source>
        <dbReference type="Proteomes" id="UP000006876"/>
    </source>
</evidence>
<sequence>MVFAYSLDVEADIEVQAGTTFFPGAVALMETHDAKDNV</sequence>
<dbReference type="HOGENOM" id="CLU_3323328_0_0_4"/>
<gene>
    <name evidence="1" type="ordered locus">AXYL_03539</name>
</gene>
<protein>
    <submittedName>
        <fullName evidence="1">Uncharacterized protein</fullName>
    </submittedName>
</protein>
<proteinExistence type="predicted"/>
<dbReference type="Proteomes" id="UP000006876">
    <property type="component" value="Chromosome"/>
</dbReference>
<dbReference type="EMBL" id="CP002287">
    <property type="protein sequence ID" value="ADP16859.1"/>
    <property type="molecule type" value="Genomic_DNA"/>
</dbReference>